<evidence type="ECO:0000256" key="3">
    <source>
        <dbReference type="ARBA" id="ARBA00022490"/>
    </source>
</evidence>
<dbReference type="GO" id="GO:0003677">
    <property type="term" value="F:DNA binding"/>
    <property type="evidence" value="ECO:0007669"/>
    <property type="project" value="UniProtKB-KW"/>
</dbReference>
<feature type="domain" description="DNA polymerase III beta sliding clamp central" evidence="10">
    <location>
        <begin position="129"/>
        <end position="210"/>
    </location>
</feature>
<dbReference type="Gene3D" id="3.10.150.10">
    <property type="entry name" value="DNA Polymerase III, subunit A, domain 2"/>
    <property type="match status" value="1"/>
</dbReference>
<sequence length="217" mass="23040">MEVRILSENLAGAVSQASRAVAKRSTLPQGDCVLLETVEGRLRVTGTDLETAISVYAGCMVEGEGKALIPAGTLARALASFPACAIDLTLDGNALALSSNGRAFSLDGLDPQDYPPTPDAPDRVADLDPISLRRALGRILDCAATDGLRPILETVNFALHDGALTLAASDGFRLGVHKVETDWQHPPVDPFPEINVPVKTLHKLYRLLPKPKDADEA</sequence>
<dbReference type="Pfam" id="PF00712">
    <property type="entry name" value="DNA_pol3_beta"/>
    <property type="match status" value="1"/>
</dbReference>
<proteinExistence type="inferred from homology"/>
<protein>
    <recommendedName>
        <fullName evidence="12">DNA polymerase III beta sliding clamp central domain-containing protein</fullName>
    </recommendedName>
</protein>
<dbReference type="SUPFAM" id="SSF55979">
    <property type="entry name" value="DNA clamp"/>
    <property type="match status" value="2"/>
</dbReference>
<dbReference type="GO" id="GO:0006271">
    <property type="term" value="P:DNA strand elongation involved in DNA replication"/>
    <property type="evidence" value="ECO:0007669"/>
    <property type="project" value="TreeGrafter"/>
</dbReference>
<dbReference type="InterPro" id="IPR022634">
    <property type="entry name" value="DNA_polIII_beta_N"/>
</dbReference>
<dbReference type="Gene3D" id="3.70.10.10">
    <property type="match status" value="1"/>
</dbReference>
<dbReference type="EMBL" id="LAZR01034926">
    <property type="protein sequence ID" value="KKL28916.1"/>
    <property type="molecule type" value="Genomic_DNA"/>
</dbReference>
<dbReference type="GO" id="GO:0005737">
    <property type="term" value="C:cytoplasm"/>
    <property type="evidence" value="ECO:0007669"/>
    <property type="project" value="UniProtKB-SubCell"/>
</dbReference>
<dbReference type="PANTHER" id="PTHR30478:SF0">
    <property type="entry name" value="BETA SLIDING CLAMP"/>
    <property type="match status" value="1"/>
</dbReference>
<comment type="similarity">
    <text evidence="2">Belongs to the beta sliding clamp family.</text>
</comment>
<name>A0A0F9EGG6_9ZZZZ</name>
<keyword evidence="3" id="KW-0963">Cytoplasm</keyword>
<evidence type="ECO:0000259" key="9">
    <source>
        <dbReference type="Pfam" id="PF00712"/>
    </source>
</evidence>
<evidence type="ECO:0000256" key="1">
    <source>
        <dbReference type="ARBA" id="ARBA00004496"/>
    </source>
</evidence>
<organism evidence="11">
    <name type="scientific">marine sediment metagenome</name>
    <dbReference type="NCBI Taxonomy" id="412755"/>
    <lineage>
        <taxon>unclassified sequences</taxon>
        <taxon>metagenomes</taxon>
        <taxon>ecological metagenomes</taxon>
    </lineage>
</organism>
<dbReference type="PANTHER" id="PTHR30478">
    <property type="entry name" value="DNA POLYMERASE III SUBUNIT BETA"/>
    <property type="match status" value="1"/>
</dbReference>
<evidence type="ECO:0000256" key="4">
    <source>
        <dbReference type="ARBA" id="ARBA00022679"/>
    </source>
</evidence>
<evidence type="ECO:0000313" key="11">
    <source>
        <dbReference type="EMBL" id="KKL28916.1"/>
    </source>
</evidence>
<evidence type="ECO:0000256" key="7">
    <source>
        <dbReference type="ARBA" id="ARBA00022932"/>
    </source>
</evidence>
<evidence type="ECO:0000259" key="10">
    <source>
        <dbReference type="Pfam" id="PF02767"/>
    </source>
</evidence>
<evidence type="ECO:0000256" key="5">
    <source>
        <dbReference type="ARBA" id="ARBA00022695"/>
    </source>
</evidence>
<evidence type="ECO:0000256" key="8">
    <source>
        <dbReference type="ARBA" id="ARBA00023125"/>
    </source>
</evidence>
<evidence type="ECO:0000256" key="2">
    <source>
        <dbReference type="ARBA" id="ARBA00010752"/>
    </source>
</evidence>
<keyword evidence="7" id="KW-0239">DNA-directed DNA polymerase</keyword>
<dbReference type="InterPro" id="IPR001001">
    <property type="entry name" value="DNA_polIII_beta"/>
</dbReference>
<dbReference type="GO" id="GO:0003887">
    <property type="term" value="F:DNA-directed DNA polymerase activity"/>
    <property type="evidence" value="ECO:0007669"/>
    <property type="project" value="UniProtKB-KW"/>
</dbReference>
<accession>A0A0F9EGG6</accession>
<comment type="subcellular location">
    <subcellularLocation>
        <location evidence="1">Cytoplasm</location>
    </subcellularLocation>
</comment>
<keyword evidence="4" id="KW-0808">Transferase</keyword>
<feature type="domain" description="DNA polymerase III beta sliding clamp N-terminal" evidence="9">
    <location>
        <begin position="1"/>
        <end position="116"/>
    </location>
</feature>
<gene>
    <name evidence="11" type="ORF">LCGC14_2370380</name>
</gene>
<evidence type="ECO:0008006" key="12">
    <source>
        <dbReference type="Google" id="ProtNLM"/>
    </source>
</evidence>
<dbReference type="InterPro" id="IPR022637">
    <property type="entry name" value="DNA_polIII_beta_cen"/>
</dbReference>
<comment type="caution">
    <text evidence="11">The sequence shown here is derived from an EMBL/GenBank/DDBJ whole genome shotgun (WGS) entry which is preliminary data.</text>
</comment>
<dbReference type="GO" id="GO:0009360">
    <property type="term" value="C:DNA polymerase III complex"/>
    <property type="evidence" value="ECO:0007669"/>
    <property type="project" value="InterPro"/>
</dbReference>
<feature type="non-terminal residue" evidence="11">
    <location>
        <position position="217"/>
    </location>
</feature>
<reference evidence="11" key="1">
    <citation type="journal article" date="2015" name="Nature">
        <title>Complex archaea that bridge the gap between prokaryotes and eukaryotes.</title>
        <authorList>
            <person name="Spang A."/>
            <person name="Saw J.H."/>
            <person name="Jorgensen S.L."/>
            <person name="Zaremba-Niedzwiedzka K."/>
            <person name="Martijn J."/>
            <person name="Lind A.E."/>
            <person name="van Eijk R."/>
            <person name="Schleper C."/>
            <person name="Guy L."/>
            <person name="Ettema T.J."/>
        </authorList>
    </citation>
    <scope>NUCLEOTIDE SEQUENCE</scope>
</reference>
<dbReference type="AlphaFoldDB" id="A0A0F9EGG6"/>
<dbReference type="GO" id="GO:0008408">
    <property type="term" value="F:3'-5' exonuclease activity"/>
    <property type="evidence" value="ECO:0007669"/>
    <property type="project" value="InterPro"/>
</dbReference>
<dbReference type="InterPro" id="IPR046938">
    <property type="entry name" value="DNA_clamp_sf"/>
</dbReference>
<evidence type="ECO:0000256" key="6">
    <source>
        <dbReference type="ARBA" id="ARBA00022705"/>
    </source>
</evidence>
<dbReference type="Pfam" id="PF02767">
    <property type="entry name" value="DNA_pol3_beta_2"/>
    <property type="match status" value="1"/>
</dbReference>
<keyword evidence="8" id="KW-0238">DNA-binding</keyword>
<keyword evidence="5" id="KW-0548">Nucleotidyltransferase</keyword>
<keyword evidence="6" id="KW-0235">DNA replication</keyword>